<organism evidence="2 3">
    <name type="scientific">Panagrellus redivivus</name>
    <name type="common">Microworm</name>
    <dbReference type="NCBI Taxonomy" id="6233"/>
    <lineage>
        <taxon>Eukaryota</taxon>
        <taxon>Metazoa</taxon>
        <taxon>Ecdysozoa</taxon>
        <taxon>Nematoda</taxon>
        <taxon>Chromadorea</taxon>
        <taxon>Rhabditida</taxon>
        <taxon>Tylenchina</taxon>
        <taxon>Panagrolaimomorpha</taxon>
        <taxon>Panagrolaimoidea</taxon>
        <taxon>Panagrolaimidae</taxon>
        <taxon>Panagrellus</taxon>
    </lineage>
</organism>
<dbReference type="PANTHER" id="PTHR19863">
    <property type="entry name" value="NEMITIN (NEURONAL ENRICHED MAP INTERACTING PROTEIN) HOMOLOG"/>
    <property type="match status" value="1"/>
</dbReference>
<dbReference type="SUPFAM" id="SSF50978">
    <property type="entry name" value="WD40 repeat-like"/>
    <property type="match status" value="1"/>
</dbReference>
<protein>
    <submittedName>
        <fullName evidence="3">WD_REPEATS_REGION domain-containing protein</fullName>
    </submittedName>
</protein>
<dbReference type="PANTHER" id="PTHR19863:SF11">
    <property type="entry name" value="WD REPEAT-CONTAINING PROTEIN 47-LIKE PROTEIN"/>
    <property type="match status" value="1"/>
</dbReference>
<dbReference type="PROSITE" id="PS50082">
    <property type="entry name" value="WD_REPEATS_2"/>
    <property type="match status" value="1"/>
</dbReference>
<name>A0A7E4VR25_PANRE</name>
<dbReference type="PROSITE" id="PS50294">
    <property type="entry name" value="WD_REPEATS_REGION"/>
    <property type="match status" value="1"/>
</dbReference>
<dbReference type="InterPro" id="IPR036322">
    <property type="entry name" value="WD40_repeat_dom_sf"/>
</dbReference>
<dbReference type="Pfam" id="PF00400">
    <property type="entry name" value="WD40"/>
    <property type="match status" value="1"/>
</dbReference>
<evidence type="ECO:0000313" key="3">
    <source>
        <dbReference type="WBParaSite" id="Pan_g24030.t1"/>
    </source>
</evidence>
<reference evidence="2" key="1">
    <citation type="journal article" date="2013" name="Genetics">
        <title>The draft genome and transcriptome of Panagrellus redivivus are shaped by the harsh demands of a free-living lifestyle.</title>
        <authorList>
            <person name="Srinivasan J."/>
            <person name="Dillman A.R."/>
            <person name="Macchietto M.G."/>
            <person name="Heikkinen L."/>
            <person name="Lakso M."/>
            <person name="Fracchia K.M."/>
            <person name="Antoshechkin I."/>
            <person name="Mortazavi A."/>
            <person name="Wong G."/>
            <person name="Sternberg P.W."/>
        </authorList>
    </citation>
    <scope>NUCLEOTIDE SEQUENCE [LARGE SCALE GENOMIC DNA]</scope>
    <source>
        <strain evidence="2">MT8872</strain>
    </source>
</reference>
<evidence type="ECO:0000313" key="2">
    <source>
        <dbReference type="Proteomes" id="UP000492821"/>
    </source>
</evidence>
<feature type="repeat" description="WD" evidence="1">
    <location>
        <begin position="169"/>
        <end position="209"/>
    </location>
</feature>
<sequence>MRIDTSVWKNFFEGKTLPEVQPLAHFETVTALAAGPKGKLIFADASGNIFTLRNDFDPAIGLEAAEILHHTHLGTVSKPDGTEQLKITSLACNPSGTIVSIASRSTETKLINFEDPENPKETSKKHPHNVVVTALVEDSRIGQSIQITAGNSKTISAIDCFTNKDFRKFEDHTATVTRLAALQGCLFLSSSTDKTVRLWDLRVNKAVRIFGGSDAPLAPLFATDSTGNCLVTASPKSTKLTAFDLNSGRIVASVPMKNTTPTSALAFGPETRILATGTAEGINFLDLTLIPTRTRNKLIKLPSRPLCIRWASPGNIVILDATGTLQAVSFSVQ</sequence>
<keyword evidence="2" id="KW-1185">Reference proteome</keyword>
<proteinExistence type="predicted"/>
<accession>A0A7E4VR25</accession>
<dbReference type="SMART" id="SM00320">
    <property type="entry name" value="WD40"/>
    <property type="match status" value="3"/>
</dbReference>
<reference evidence="3" key="2">
    <citation type="submission" date="2020-10" db="UniProtKB">
        <authorList>
            <consortium name="WormBaseParasite"/>
        </authorList>
    </citation>
    <scope>IDENTIFICATION</scope>
</reference>
<dbReference type="InterPro" id="IPR001680">
    <property type="entry name" value="WD40_rpt"/>
</dbReference>
<evidence type="ECO:0000256" key="1">
    <source>
        <dbReference type="PROSITE-ProRule" id="PRU00221"/>
    </source>
</evidence>
<dbReference type="InterPro" id="IPR040067">
    <property type="entry name" value="WDR47"/>
</dbReference>
<dbReference type="Gene3D" id="2.130.10.10">
    <property type="entry name" value="YVTN repeat-like/Quinoprotein amine dehydrogenase"/>
    <property type="match status" value="1"/>
</dbReference>
<dbReference type="AlphaFoldDB" id="A0A7E4VR25"/>
<dbReference type="Proteomes" id="UP000492821">
    <property type="component" value="Unassembled WGS sequence"/>
</dbReference>
<dbReference type="InterPro" id="IPR015943">
    <property type="entry name" value="WD40/YVTN_repeat-like_dom_sf"/>
</dbReference>
<keyword evidence="1" id="KW-0853">WD repeat</keyword>
<dbReference type="WBParaSite" id="Pan_g24030.t1">
    <property type="protein sequence ID" value="Pan_g24030.t1"/>
    <property type="gene ID" value="Pan_g24030"/>
</dbReference>